<dbReference type="OrthoDB" id="10470922at2759"/>
<proteinExistence type="predicted"/>
<feature type="coiled-coil region" evidence="1">
    <location>
        <begin position="68"/>
        <end position="130"/>
    </location>
</feature>
<gene>
    <name evidence="3" type="ORF">MUK42_14966</name>
</gene>
<sequence length="278" mass="31213">MQSPAEVAAPTHRRPLQPKNFDSIPSVWIHPKPKPIAFRCPPTTGVGAGKESRPISLPELGTMAGLRDASLSEELVAARRRRERLRAERERTEEALRERYAAMRRWAVELEKWAEEQRNLELELRLLIELRDLQSSSTISSPVQSLREKERQRSTEVKLQMSPVQSVREKEQQKIVEAQLQGPITAEQNSEVGMPSSIEENETEKGESNPMAIMAASVASDLSVVKHVLCCSHDRLSRITLDQWTDGVVDGMKSITHEETAAAAAVYIEDVKHLIEGL</sequence>
<protein>
    <submittedName>
        <fullName evidence="3">Uncharacterized protein</fullName>
    </submittedName>
</protein>
<evidence type="ECO:0000313" key="3">
    <source>
        <dbReference type="EMBL" id="URE43979.1"/>
    </source>
</evidence>
<evidence type="ECO:0000313" key="4">
    <source>
        <dbReference type="Proteomes" id="UP001055439"/>
    </source>
</evidence>
<dbReference type="PANTHER" id="PTHR36790:SF1">
    <property type="entry name" value="MYELIN TRANSCRIPTION FACTOR"/>
    <property type="match status" value="1"/>
</dbReference>
<keyword evidence="4" id="KW-1185">Reference proteome</keyword>
<accession>A0A9E7I1J6</accession>
<dbReference type="Proteomes" id="UP001055439">
    <property type="component" value="Chromosome 9"/>
</dbReference>
<feature type="compositionally biased region" description="Basic and acidic residues" evidence="2">
    <location>
        <begin position="146"/>
        <end position="156"/>
    </location>
</feature>
<feature type="region of interest" description="Disordered" evidence="2">
    <location>
        <begin position="183"/>
        <end position="204"/>
    </location>
</feature>
<dbReference type="EMBL" id="CP097511">
    <property type="protein sequence ID" value="URE43979.1"/>
    <property type="molecule type" value="Genomic_DNA"/>
</dbReference>
<dbReference type="AlphaFoldDB" id="A0A9E7I1J6"/>
<name>A0A9E7I1J6_9LILI</name>
<organism evidence="3 4">
    <name type="scientific">Musa troglodytarum</name>
    <name type="common">fe'i banana</name>
    <dbReference type="NCBI Taxonomy" id="320322"/>
    <lineage>
        <taxon>Eukaryota</taxon>
        <taxon>Viridiplantae</taxon>
        <taxon>Streptophyta</taxon>
        <taxon>Embryophyta</taxon>
        <taxon>Tracheophyta</taxon>
        <taxon>Spermatophyta</taxon>
        <taxon>Magnoliopsida</taxon>
        <taxon>Liliopsida</taxon>
        <taxon>Zingiberales</taxon>
        <taxon>Musaceae</taxon>
        <taxon>Musa</taxon>
    </lineage>
</organism>
<keyword evidence="1" id="KW-0175">Coiled coil</keyword>
<reference evidence="3" key="1">
    <citation type="submission" date="2022-05" db="EMBL/GenBank/DDBJ databases">
        <title>The Musa troglodytarum L. genome provides insights into the mechanism of non-climacteric behaviour and enrichment of carotenoids.</title>
        <authorList>
            <person name="Wang J."/>
        </authorList>
    </citation>
    <scope>NUCLEOTIDE SEQUENCE</scope>
    <source>
        <tissue evidence="3">Leaf</tissue>
    </source>
</reference>
<evidence type="ECO:0000256" key="2">
    <source>
        <dbReference type="SAM" id="MobiDB-lite"/>
    </source>
</evidence>
<evidence type="ECO:0000256" key="1">
    <source>
        <dbReference type="SAM" id="Coils"/>
    </source>
</evidence>
<feature type="region of interest" description="Disordered" evidence="2">
    <location>
        <begin position="139"/>
        <end position="164"/>
    </location>
</feature>
<dbReference type="PANTHER" id="PTHR36790">
    <property type="entry name" value="MYELIN TRANSCRIPTION FACTOR"/>
    <property type="match status" value="1"/>
</dbReference>
<feature type="region of interest" description="Disordered" evidence="2">
    <location>
        <begin position="1"/>
        <end position="25"/>
    </location>
</feature>